<organism evidence="2">
    <name type="scientific">Aphanomyces stellatus</name>
    <dbReference type="NCBI Taxonomy" id="120398"/>
    <lineage>
        <taxon>Eukaryota</taxon>
        <taxon>Sar</taxon>
        <taxon>Stramenopiles</taxon>
        <taxon>Oomycota</taxon>
        <taxon>Saprolegniomycetes</taxon>
        <taxon>Saprolegniales</taxon>
        <taxon>Verrucalvaceae</taxon>
        <taxon>Aphanomyces</taxon>
    </lineage>
</organism>
<name>A0A6A4ZJA3_9STRA</name>
<gene>
    <name evidence="2" type="ORF">As57867_003503</name>
</gene>
<dbReference type="EMBL" id="VJMH01000619">
    <property type="protein sequence ID" value="KAF0715205.1"/>
    <property type="molecule type" value="Genomic_DNA"/>
</dbReference>
<reference evidence="2" key="1">
    <citation type="submission" date="2019-06" db="EMBL/GenBank/DDBJ databases">
        <title>Genomics analysis of Aphanomyces spp. identifies a new class of oomycete effector associated with host adaptation.</title>
        <authorList>
            <person name="Gaulin E."/>
        </authorList>
    </citation>
    <scope>NUCLEOTIDE SEQUENCE</scope>
    <source>
        <strain evidence="2">CBS 578.67</strain>
    </source>
</reference>
<protein>
    <recommendedName>
        <fullName evidence="3">Heterokaryon incompatibility domain-containing protein</fullName>
    </recommendedName>
</protein>
<proteinExistence type="predicted"/>
<evidence type="ECO:0000313" key="2">
    <source>
        <dbReference type="EMBL" id="KAF0715205.1"/>
    </source>
</evidence>
<feature type="compositionally biased region" description="Basic and acidic residues" evidence="1">
    <location>
        <begin position="24"/>
        <end position="35"/>
    </location>
</feature>
<dbReference type="AlphaFoldDB" id="A0A6A4ZJA3"/>
<feature type="region of interest" description="Disordered" evidence="1">
    <location>
        <begin position="24"/>
        <end position="63"/>
    </location>
</feature>
<feature type="non-terminal residue" evidence="2">
    <location>
        <position position="214"/>
    </location>
</feature>
<comment type="caution">
    <text evidence="2">The sequence shown here is derived from an EMBL/GenBank/DDBJ whole genome shotgun (WGS) entry which is preliminary data.</text>
</comment>
<feature type="compositionally biased region" description="Low complexity" evidence="1">
    <location>
        <begin position="52"/>
        <end position="63"/>
    </location>
</feature>
<accession>A0A6A4ZJA3</accession>
<evidence type="ECO:0000256" key="1">
    <source>
        <dbReference type="SAM" id="MobiDB-lite"/>
    </source>
</evidence>
<sequence length="214" mass="23484">MPATASTKPTPLRRLAQSVHHWFKPKDFGSPRDDMNNNDAFPAPAPRHLASKRSSMAASPRPASIAPLPQVRLIRSISTAHAVIHCTRVDIASIDAAVVALSHPARESPTDHHGRGFTVLCDREPPYICWLSDMEATQLAASYLLHDHGGLWLDFICIDGSRDADVAAQQSIRGALFLVATTYVVGADLRPVLPPPSYFDDPARTQERHFGRVR</sequence>
<evidence type="ECO:0008006" key="3">
    <source>
        <dbReference type="Google" id="ProtNLM"/>
    </source>
</evidence>